<evidence type="ECO:0000313" key="1">
    <source>
        <dbReference type="EMBL" id="KAI8422297.1"/>
    </source>
</evidence>
<proteinExistence type="predicted"/>
<protein>
    <submittedName>
        <fullName evidence="1">Uncharacterized protein</fullName>
    </submittedName>
</protein>
<reference evidence="1 2" key="1">
    <citation type="journal article" date="2022" name="Genome Biol. Evol.">
        <title>The Spruce Budworm Genome: Reconstructing the Evolutionary History of Antifreeze Proteins.</title>
        <authorList>
            <person name="Beliveau C."/>
            <person name="Gagne P."/>
            <person name="Picq S."/>
            <person name="Vernygora O."/>
            <person name="Keeling C.I."/>
            <person name="Pinkney K."/>
            <person name="Doucet D."/>
            <person name="Wen F."/>
            <person name="Johnston J.S."/>
            <person name="Maaroufi H."/>
            <person name="Boyle B."/>
            <person name="Laroche J."/>
            <person name="Dewar K."/>
            <person name="Juretic N."/>
            <person name="Blackburn G."/>
            <person name="Nisole A."/>
            <person name="Brunet B."/>
            <person name="Brandao M."/>
            <person name="Lumley L."/>
            <person name="Duan J."/>
            <person name="Quan G."/>
            <person name="Lucarotti C.J."/>
            <person name="Roe A.D."/>
            <person name="Sperling F.A.H."/>
            <person name="Levesque R.C."/>
            <person name="Cusson M."/>
        </authorList>
    </citation>
    <scope>NUCLEOTIDE SEQUENCE [LARGE SCALE GENOMIC DNA]</scope>
    <source>
        <strain evidence="1">Glfc:IPQL:Cfum</strain>
    </source>
</reference>
<evidence type="ECO:0000313" key="2">
    <source>
        <dbReference type="Proteomes" id="UP001064048"/>
    </source>
</evidence>
<dbReference type="EMBL" id="CM046110">
    <property type="protein sequence ID" value="KAI8422297.1"/>
    <property type="molecule type" value="Genomic_DNA"/>
</dbReference>
<sequence length="277" mass="30903">MKFSVQLFLLFTLHICGSLKGEPWMGNVNEIDYFNEIKEGTGYGKEWIFFPDGDDIPHFVNLSLPDVLPLSRRVKIKEIEYRLYARRCWDATGTVLESILYTIRCFGDRIHLIGHSLGAHVMGIAASASNVAIGRITGLDPARPLFEFPKRSDSLSLDRSDANFVDVIHSCGGILGVQKPTGHVDFYPNSGGAPQPGCDSIFYLIEACSHSRSHRYFAESITNPTAFPACHNDNWNSFLTGKECSHQTSMGENVDHQATGQYYLKTNSKQPYGMTKV</sequence>
<keyword evidence="2" id="KW-1185">Reference proteome</keyword>
<comment type="caution">
    <text evidence="1">The sequence shown here is derived from an EMBL/GenBank/DDBJ whole genome shotgun (WGS) entry which is preliminary data.</text>
</comment>
<name>A0ACC0JDX0_CHOFU</name>
<accession>A0ACC0JDX0</accession>
<gene>
    <name evidence="1" type="ORF">MSG28_006176</name>
</gene>
<dbReference type="Proteomes" id="UP001064048">
    <property type="component" value="Chromosome 10"/>
</dbReference>
<organism evidence="1 2">
    <name type="scientific">Choristoneura fumiferana</name>
    <name type="common">Spruce budworm moth</name>
    <name type="synonym">Archips fumiferana</name>
    <dbReference type="NCBI Taxonomy" id="7141"/>
    <lineage>
        <taxon>Eukaryota</taxon>
        <taxon>Metazoa</taxon>
        <taxon>Ecdysozoa</taxon>
        <taxon>Arthropoda</taxon>
        <taxon>Hexapoda</taxon>
        <taxon>Insecta</taxon>
        <taxon>Pterygota</taxon>
        <taxon>Neoptera</taxon>
        <taxon>Endopterygota</taxon>
        <taxon>Lepidoptera</taxon>
        <taxon>Glossata</taxon>
        <taxon>Ditrysia</taxon>
        <taxon>Tortricoidea</taxon>
        <taxon>Tortricidae</taxon>
        <taxon>Tortricinae</taxon>
        <taxon>Choristoneura</taxon>
    </lineage>
</organism>